<dbReference type="RefSeq" id="WP_251595623.1">
    <property type="nucleotide sequence ID" value="NZ_JAMLJI010000006.1"/>
</dbReference>
<reference evidence="2 3" key="1">
    <citation type="submission" date="2023-04" db="EMBL/GenBank/DDBJ databases">
        <title>A long-awaited taxogenomic arrangement of the family Halomonadaceae.</title>
        <authorList>
            <person name="De La Haba R."/>
            <person name="Chuvochina M."/>
            <person name="Wittouck S."/>
            <person name="Arahal D.R."/>
            <person name="Sanchez-Porro C."/>
            <person name="Hugenholtz P."/>
            <person name="Ventosa A."/>
        </authorList>
    </citation>
    <scope>NUCLEOTIDE SEQUENCE [LARGE SCALE GENOMIC DNA]</scope>
    <source>
        <strain evidence="2 3">DSM 22428</strain>
    </source>
</reference>
<evidence type="ECO:0000259" key="1">
    <source>
        <dbReference type="Pfam" id="PF09327"/>
    </source>
</evidence>
<dbReference type="EMBL" id="JARWAO010000010">
    <property type="protein sequence ID" value="MDR5897318.1"/>
    <property type="molecule type" value="Genomic_DNA"/>
</dbReference>
<dbReference type="Gene3D" id="2.60.40.10">
    <property type="entry name" value="Immunoglobulins"/>
    <property type="match status" value="1"/>
</dbReference>
<protein>
    <recommendedName>
        <fullName evidence="1">Tip attachment protein J central straight fiber domain-containing protein</fullName>
    </recommendedName>
</protein>
<keyword evidence="3" id="KW-1185">Reference proteome</keyword>
<sequence length="603" mass="64912">MACSNMVCGTGGGYSGPKEGDPDNSAVLTATPAFGGVDVEWTYPEINPHAVAHTRLYRSTSGTDADPLLYKIVSGGYFFDRTTTATAIEYFYWIEIVSINGTVGERIGPASATARPTIQQMLEMLTGQIDSGVLAEALKGSIDQITLNRLGIDQEAIERAKNDDALGVSFNEVQAHSDETRALLQEETKARTTSDSAFVESVNTVYAEMETQSQTLTAAIQEEKQARTDADGAMAKQLDTVQARIDDDIASVQTQMKADIKKVGDTITDIGALYTAKVDVNGMVGGFGVYNDGKTVEAGFDVDRFWVGRSSQDKVKPFIIEGGETFIDDAVIRKLTFNKLRADDGSLAFSGGKLKAEHIDVANLRVREAASFSGDVFSDGFISGSRGWCILQSGYTEFNDATIRGNLEIKTLTVNGNSPYGAIKVDKYQNWGDVTVNSSTQYFTTGWGYDSVSEMPENGRVSLRGNARANVNIVGTVGGTKSTWGGAHNEWTTTRYSGTVTIRVRANILVQVDGVTVINKTGTIDTKTATGRYTYSMNFSGTVTGDGEYTYPAYRSSSSIRARTRIYIDVLVQDKGTTGLGYEPNTIEAGGTNIATGEVSRLG</sequence>
<evidence type="ECO:0000313" key="2">
    <source>
        <dbReference type="EMBL" id="MDR5897318.1"/>
    </source>
</evidence>
<accession>A0ABU1GZ81</accession>
<dbReference type="InterPro" id="IPR053171">
    <property type="entry name" value="Viral_Tip_Attach_Protein"/>
</dbReference>
<evidence type="ECO:0000313" key="3">
    <source>
        <dbReference type="Proteomes" id="UP001269375"/>
    </source>
</evidence>
<dbReference type="InterPro" id="IPR013783">
    <property type="entry name" value="Ig-like_fold"/>
</dbReference>
<name>A0ABU1GZ81_9GAMM</name>
<organism evidence="2 3">
    <name type="scientific">Larsenimonas suaedae</name>
    <dbReference type="NCBI Taxonomy" id="1851019"/>
    <lineage>
        <taxon>Bacteria</taxon>
        <taxon>Pseudomonadati</taxon>
        <taxon>Pseudomonadota</taxon>
        <taxon>Gammaproteobacteria</taxon>
        <taxon>Oceanospirillales</taxon>
        <taxon>Halomonadaceae</taxon>
        <taxon>Larsenimonas</taxon>
    </lineage>
</organism>
<proteinExistence type="predicted"/>
<dbReference type="PANTHER" id="PTHR36251">
    <property type="entry name" value="FELS-1 PROPHAGE HOST SPECIFICITY PROTEIN-RELATED"/>
    <property type="match status" value="1"/>
</dbReference>
<feature type="domain" description="Tip attachment protein J central straight fiber" evidence="1">
    <location>
        <begin position="261"/>
        <end position="409"/>
    </location>
</feature>
<comment type="caution">
    <text evidence="2">The sequence shown here is derived from an EMBL/GenBank/DDBJ whole genome shotgun (WGS) entry which is preliminary data.</text>
</comment>
<dbReference type="InterPro" id="IPR015406">
    <property type="entry name" value="GpJ_CSF"/>
</dbReference>
<gene>
    <name evidence="2" type="ORF">QC825_14700</name>
</gene>
<dbReference type="PANTHER" id="PTHR36251:SF2">
    <property type="entry name" value="GIFSY-2 PROPHAGE HOST SPECIFICITY PROTEIN J, PHAGE LAMBDA"/>
    <property type="match status" value="1"/>
</dbReference>
<dbReference type="Proteomes" id="UP001269375">
    <property type="component" value="Unassembled WGS sequence"/>
</dbReference>
<dbReference type="Pfam" id="PF09327">
    <property type="entry name" value="Phage_Tail_Tip"/>
    <property type="match status" value="1"/>
</dbReference>